<feature type="region of interest" description="Disordered" evidence="6">
    <location>
        <begin position="1"/>
        <end position="22"/>
    </location>
</feature>
<comment type="similarity">
    <text evidence="1">Belongs to the YABBY family.</text>
</comment>
<evidence type="ECO:0000256" key="3">
    <source>
        <dbReference type="ARBA" id="ARBA00022771"/>
    </source>
</evidence>
<organism evidence="8 9">
    <name type="scientific">Rhizophlyctis rosea</name>
    <dbReference type="NCBI Taxonomy" id="64517"/>
    <lineage>
        <taxon>Eukaryota</taxon>
        <taxon>Fungi</taxon>
        <taxon>Fungi incertae sedis</taxon>
        <taxon>Chytridiomycota</taxon>
        <taxon>Chytridiomycota incertae sedis</taxon>
        <taxon>Chytridiomycetes</taxon>
        <taxon>Rhizophlyctidales</taxon>
        <taxon>Rhizophlyctidaceae</taxon>
        <taxon>Rhizophlyctis</taxon>
    </lineage>
</organism>
<dbReference type="InterPro" id="IPR006780">
    <property type="entry name" value="YABBY"/>
</dbReference>
<dbReference type="Proteomes" id="UP001212841">
    <property type="component" value="Unassembled WGS sequence"/>
</dbReference>
<dbReference type="Gene3D" id="1.10.30.10">
    <property type="entry name" value="High mobility group box domain"/>
    <property type="match status" value="1"/>
</dbReference>
<dbReference type="AlphaFoldDB" id="A0AAD5SPE0"/>
<keyword evidence="4" id="KW-0862">Zinc</keyword>
<keyword evidence="3" id="KW-0863">Zinc-finger</keyword>
<comment type="caution">
    <text evidence="8">The sequence shown here is derived from an EMBL/GenBank/DDBJ whole genome shotgun (WGS) entry which is preliminary data.</text>
</comment>
<keyword evidence="2" id="KW-0479">Metal-binding</keyword>
<feature type="compositionally biased region" description="Low complexity" evidence="6">
    <location>
        <begin position="13"/>
        <end position="22"/>
    </location>
</feature>
<evidence type="ECO:0000313" key="9">
    <source>
        <dbReference type="Proteomes" id="UP001212841"/>
    </source>
</evidence>
<dbReference type="SUPFAM" id="SSF47095">
    <property type="entry name" value="HMG-box"/>
    <property type="match status" value="1"/>
</dbReference>
<proteinExistence type="inferred from homology"/>
<evidence type="ECO:0000256" key="2">
    <source>
        <dbReference type="ARBA" id="ARBA00022723"/>
    </source>
</evidence>
<dbReference type="GO" id="GO:0008270">
    <property type="term" value="F:zinc ion binding"/>
    <property type="evidence" value="ECO:0007669"/>
    <property type="project" value="UniProtKB-KW"/>
</dbReference>
<dbReference type="InterPro" id="IPR009071">
    <property type="entry name" value="HMG_box_dom"/>
</dbReference>
<keyword evidence="9" id="KW-1185">Reference proteome</keyword>
<sequence>MPKAATEKKAPAKKTTGGATKRGTSAYNVFMKNELPKVKAANPGIAHKEAFKKAAGNWKNSPENPVK</sequence>
<dbReference type="InterPro" id="IPR036910">
    <property type="entry name" value="HMG_box_dom_sf"/>
</dbReference>
<gene>
    <name evidence="8" type="ORF">HK097_010154</name>
</gene>
<keyword evidence="5" id="KW-0539">Nucleus</keyword>
<feature type="DNA-binding region" description="HMG box" evidence="5">
    <location>
        <begin position="20"/>
        <end position="67"/>
    </location>
</feature>
<dbReference type="InterPro" id="IPR056775">
    <property type="entry name" value="YABBY_C"/>
</dbReference>
<evidence type="ECO:0000256" key="1">
    <source>
        <dbReference type="ARBA" id="ARBA00010325"/>
    </source>
</evidence>
<dbReference type="CDD" id="cd00084">
    <property type="entry name" value="HMG-box_SF"/>
    <property type="match status" value="1"/>
</dbReference>
<evidence type="ECO:0000256" key="5">
    <source>
        <dbReference type="PROSITE-ProRule" id="PRU00267"/>
    </source>
</evidence>
<evidence type="ECO:0000256" key="4">
    <source>
        <dbReference type="ARBA" id="ARBA00022833"/>
    </source>
</evidence>
<dbReference type="GO" id="GO:0003677">
    <property type="term" value="F:DNA binding"/>
    <property type="evidence" value="ECO:0007669"/>
    <property type="project" value="UniProtKB-UniRule"/>
</dbReference>
<evidence type="ECO:0000313" key="8">
    <source>
        <dbReference type="EMBL" id="KAJ3055546.1"/>
    </source>
</evidence>
<keyword evidence="5" id="KW-0238">DNA-binding</keyword>
<dbReference type="EMBL" id="JADGJD010000073">
    <property type="protein sequence ID" value="KAJ3055546.1"/>
    <property type="molecule type" value="Genomic_DNA"/>
</dbReference>
<name>A0AAD5SPE0_9FUNG</name>
<dbReference type="PROSITE" id="PS50118">
    <property type="entry name" value="HMG_BOX_2"/>
    <property type="match status" value="1"/>
</dbReference>
<feature type="compositionally biased region" description="Basic and acidic residues" evidence="6">
    <location>
        <begin position="1"/>
        <end position="10"/>
    </location>
</feature>
<evidence type="ECO:0000256" key="6">
    <source>
        <dbReference type="SAM" id="MobiDB-lite"/>
    </source>
</evidence>
<dbReference type="GO" id="GO:0005634">
    <property type="term" value="C:nucleus"/>
    <property type="evidence" value="ECO:0007669"/>
    <property type="project" value="UniProtKB-UniRule"/>
</dbReference>
<dbReference type="Pfam" id="PF04690">
    <property type="entry name" value="YABBY"/>
    <property type="match status" value="1"/>
</dbReference>
<feature type="domain" description="HMG box" evidence="7">
    <location>
        <begin position="20"/>
        <end position="67"/>
    </location>
</feature>
<protein>
    <recommendedName>
        <fullName evidence="7">HMG box domain-containing protein</fullName>
    </recommendedName>
</protein>
<reference evidence="8" key="1">
    <citation type="submission" date="2020-05" db="EMBL/GenBank/DDBJ databases">
        <title>Phylogenomic resolution of chytrid fungi.</title>
        <authorList>
            <person name="Stajich J.E."/>
            <person name="Amses K."/>
            <person name="Simmons R."/>
            <person name="Seto K."/>
            <person name="Myers J."/>
            <person name="Bonds A."/>
            <person name="Quandt C.A."/>
            <person name="Barry K."/>
            <person name="Liu P."/>
            <person name="Grigoriev I."/>
            <person name="Longcore J.E."/>
            <person name="James T.Y."/>
        </authorList>
    </citation>
    <scope>NUCLEOTIDE SEQUENCE</scope>
    <source>
        <strain evidence="8">JEL0318</strain>
    </source>
</reference>
<dbReference type="GO" id="GO:0045165">
    <property type="term" value="P:cell fate commitment"/>
    <property type="evidence" value="ECO:0007669"/>
    <property type="project" value="TreeGrafter"/>
</dbReference>
<accession>A0AAD5SPE0</accession>
<dbReference type="PANTHER" id="PTHR31675">
    <property type="entry name" value="PROTEIN YABBY 6-RELATED"/>
    <property type="match status" value="1"/>
</dbReference>
<evidence type="ECO:0000259" key="7">
    <source>
        <dbReference type="PROSITE" id="PS50118"/>
    </source>
</evidence>